<keyword evidence="11" id="KW-1185">Reference proteome</keyword>
<evidence type="ECO:0000256" key="5">
    <source>
        <dbReference type="ARBA" id="ARBA00022833"/>
    </source>
</evidence>
<dbReference type="PANTHER" id="PTHR11705">
    <property type="entry name" value="PROTEASE FAMILY M14 CARBOXYPEPTIDASE A,B"/>
    <property type="match status" value="1"/>
</dbReference>
<dbReference type="InterPro" id="IPR000834">
    <property type="entry name" value="Peptidase_M14"/>
</dbReference>
<dbReference type="PROSITE" id="PS52035">
    <property type="entry name" value="PEPTIDASE_M14"/>
    <property type="match status" value="1"/>
</dbReference>
<feature type="active site" description="Proton donor/acceptor" evidence="7">
    <location>
        <position position="343"/>
    </location>
</feature>
<comment type="cofactor">
    <cofactor evidence="1">
        <name>Zn(2+)</name>
        <dbReference type="ChEBI" id="CHEBI:29105"/>
    </cofactor>
</comment>
<keyword evidence="4" id="KW-0378">Hydrolase</keyword>
<dbReference type="Pfam" id="PF00246">
    <property type="entry name" value="Peptidase_M14"/>
    <property type="match status" value="1"/>
</dbReference>
<evidence type="ECO:0000256" key="2">
    <source>
        <dbReference type="ARBA" id="ARBA00005988"/>
    </source>
</evidence>
<evidence type="ECO:0000259" key="9">
    <source>
        <dbReference type="PROSITE" id="PS52035"/>
    </source>
</evidence>
<evidence type="ECO:0000256" key="6">
    <source>
        <dbReference type="ARBA" id="ARBA00023049"/>
    </source>
</evidence>
<dbReference type="RefSeq" id="WP_310774550.1">
    <property type="nucleotide sequence ID" value="NZ_CP134050.1"/>
</dbReference>
<dbReference type="PANTHER" id="PTHR11705:SF143">
    <property type="entry name" value="SLL0236 PROTEIN"/>
    <property type="match status" value="1"/>
</dbReference>
<reference evidence="10 11" key="1">
    <citation type="submission" date="2023-09" db="EMBL/GenBank/DDBJ databases">
        <title>Complete Genome and Methylome dissection of Bacillus brevis NEB573 original source of BbsI restriction endonuclease.</title>
        <authorList>
            <person name="Fomenkov A."/>
            <person name="Roberts R.D."/>
        </authorList>
    </citation>
    <scope>NUCLEOTIDE SEQUENCE [LARGE SCALE GENOMIC DNA]</scope>
    <source>
        <strain evidence="10 11">NEB573</strain>
    </source>
</reference>
<evidence type="ECO:0000256" key="8">
    <source>
        <dbReference type="SAM" id="SignalP"/>
    </source>
</evidence>
<sequence>MMKKACTIAGALLLMASLVSPVIAAGTPSPGAPDQQNYSISGFLSYHQLAEKLKKIERSSQGQVRLEVAGHSNQGREIYKATVGTGEKVVFITSQIHGNEPTGTEALVSILQYLGSSNSAEAKKIRKEITLVAMPMMNPDAAFLDRRGNDMTWDEVVSAFPELADAKPAWNYYTTPRQGDNYAERPGFDVNRDYNPDLNYTPKAADFPGGSSKPGWFITPEAQTVRDVYQSLRDEFGQVDVYIDLHHQGPFYYVEGTDDVVTLSLSGRFVADPNSPAGAKYAEYAENYHYDFSRQLNLAAYHALQSMGSSPFGNISFYDQKIDLPGTALGAFALNGSGTVLFEVRGQTQSMGQKKKGQLVKAVETGLYGILNGVATGSVYDLDPEEYDDIPITSYEPGI</sequence>
<dbReference type="GO" id="GO:0004180">
    <property type="term" value="F:carboxypeptidase activity"/>
    <property type="evidence" value="ECO:0007669"/>
    <property type="project" value="UniProtKB-KW"/>
</dbReference>
<dbReference type="Gene3D" id="3.40.630.10">
    <property type="entry name" value="Zn peptidases"/>
    <property type="match status" value="1"/>
</dbReference>
<evidence type="ECO:0000313" key="10">
    <source>
        <dbReference type="EMBL" id="WNC17823.1"/>
    </source>
</evidence>
<evidence type="ECO:0000256" key="1">
    <source>
        <dbReference type="ARBA" id="ARBA00001947"/>
    </source>
</evidence>
<evidence type="ECO:0000313" key="11">
    <source>
        <dbReference type="Proteomes" id="UP001256827"/>
    </source>
</evidence>
<evidence type="ECO:0000256" key="4">
    <source>
        <dbReference type="ARBA" id="ARBA00022801"/>
    </source>
</evidence>
<proteinExistence type="inferred from homology"/>
<comment type="similarity">
    <text evidence="2 7">Belongs to the peptidase M14 family.</text>
</comment>
<keyword evidence="5" id="KW-0862">Zinc</keyword>
<protein>
    <submittedName>
        <fullName evidence="10">M14 family zinc carboxypeptidase</fullName>
    </submittedName>
</protein>
<feature type="signal peptide" evidence="8">
    <location>
        <begin position="1"/>
        <end position="24"/>
    </location>
</feature>
<evidence type="ECO:0000256" key="7">
    <source>
        <dbReference type="PROSITE-ProRule" id="PRU01379"/>
    </source>
</evidence>
<name>A0ABY9TCZ4_BREBE</name>
<keyword evidence="3" id="KW-0645">Protease</keyword>
<dbReference type="SUPFAM" id="SSF53187">
    <property type="entry name" value="Zn-dependent exopeptidases"/>
    <property type="match status" value="1"/>
</dbReference>
<dbReference type="EMBL" id="CP134050">
    <property type="protein sequence ID" value="WNC17823.1"/>
    <property type="molecule type" value="Genomic_DNA"/>
</dbReference>
<organism evidence="10 11">
    <name type="scientific">Brevibacillus brevis</name>
    <name type="common">Bacillus brevis</name>
    <dbReference type="NCBI Taxonomy" id="1393"/>
    <lineage>
        <taxon>Bacteria</taxon>
        <taxon>Bacillati</taxon>
        <taxon>Bacillota</taxon>
        <taxon>Bacilli</taxon>
        <taxon>Bacillales</taxon>
        <taxon>Paenibacillaceae</taxon>
        <taxon>Brevibacillus</taxon>
    </lineage>
</organism>
<dbReference type="Proteomes" id="UP001256827">
    <property type="component" value="Chromosome"/>
</dbReference>
<feature type="chain" id="PRO_5045230218" evidence="8">
    <location>
        <begin position="25"/>
        <end position="399"/>
    </location>
</feature>
<gene>
    <name evidence="10" type="ORF">RGB73_25600</name>
</gene>
<keyword evidence="6" id="KW-0482">Metalloprotease</keyword>
<accession>A0ABY9TCZ4</accession>
<keyword evidence="8" id="KW-0732">Signal</keyword>
<evidence type="ECO:0000256" key="3">
    <source>
        <dbReference type="ARBA" id="ARBA00022670"/>
    </source>
</evidence>
<keyword evidence="10" id="KW-0121">Carboxypeptidase</keyword>
<dbReference type="SMART" id="SM00631">
    <property type="entry name" value="Zn_pept"/>
    <property type="match status" value="1"/>
</dbReference>
<feature type="domain" description="Peptidase M14" evidence="9">
    <location>
        <begin position="42"/>
        <end position="363"/>
    </location>
</feature>